<dbReference type="AlphaFoldDB" id="A0A3P7LAL7"/>
<evidence type="ECO:0000313" key="2">
    <source>
        <dbReference type="EMBL" id="VDN08867.1"/>
    </source>
</evidence>
<dbReference type="EMBL" id="UYRU01045939">
    <property type="protein sequence ID" value="VDN08867.1"/>
    <property type="molecule type" value="Genomic_DNA"/>
</dbReference>
<organism evidence="2 3">
    <name type="scientific">Dibothriocephalus latus</name>
    <name type="common">Fish tapeworm</name>
    <name type="synonym">Diphyllobothrium latum</name>
    <dbReference type="NCBI Taxonomy" id="60516"/>
    <lineage>
        <taxon>Eukaryota</taxon>
        <taxon>Metazoa</taxon>
        <taxon>Spiralia</taxon>
        <taxon>Lophotrochozoa</taxon>
        <taxon>Platyhelminthes</taxon>
        <taxon>Cestoda</taxon>
        <taxon>Eucestoda</taxon>
        <taxon>Diphyllobothriidea</taxon>
        <taxon>Diphyllobothriidae</taxon>
        <taxon>Dibothriocephalus</taxon>
    </lineage>
</organism>
<keyword evidence="3" id="KW-1185">Reference proteome</keyword>
<evidence type="ECO:0000256" key="1">
    <source>
        <dbReference type="SAM" id="MobiDB-lite"/>
    </source>
</evidence>
<feature type="compositionally biased region" description="Low complexity" evidence="1">
    <location>
        <begin position="112"/>
        <end position="127"/>
    </location>
</feature>
<dbReference type="Proteomes" id="UP000281553">
    <property type="component" value="Unassembled WGS sequence"/>
</dbReference>
<name>A0A3P7LAL7_DIBLA</name>
<feature type="compositionally biased region" description="Acidic residues" evidence="1">
    <location>
        <begin position="52"/>
        <end position="61"/>
    </location>
</feature>
<gene>
    <name evidence="2" type="ORF">DILT_LOCUS4698</name>
</gene>
<feature type="compositionally biased region" description="Basic and acidic residues" evidence="1">
    <location>
        <begin position="322"/>
        <end position="331"/>
    </location>
</feature>
<accession>A0A3P7LAL7</accession>
<feature type="compositionally biased region" description="Polar residues" evidence="1">
    <location>
        <begin position="141"/>
        <end position="172"/>
    </location>
</feature>
<reference evidence="2 3" key="1">
    <citation type="submission" date="2018-11" db="EMBL/GenBank/DDBJ databases">
        <authorList>
            <consortium name="Pathogen Informatics"/>
        </authorList>
    </citation>
    <scope>NUCLEOTIDE SEQUENCE [LARGE SCALE GENOMIC DNA]</scope>
</reference>
<feature type="region of interest" description="Disordered" evidence="1">
    <location>
        <begin position="246"/>
        <end position="282"/>
    </location>
</feature>
<protein>
    <submittedName>
        <fullName evidence="2">Uncharacterized protein</fullName>
    </submittedName>
</protein>
<sequence length="427" mass="47917">MAFRNLGVKYLEDIVRMMRVSRRGSPTFEAALQSAKDVIAGVIRGLTRSGEEDSEEEELQPQEDLTLPPKFSFQINAGQKNDKKPISRAGSLREQRRARLAKMQEQQKKLQRMQQQRLLKEQQQQMQGENTPSPGDGRSQPDGQASINSDWIKSGQEAPNTATPQDGSSSEGNIYLRVPEPGFMAVQNDKFDEDEDDEISEGSSYVDLPNMAEVKNEYEIPAFPLIKLLANPTLLSNHFDYYASTESPAPHVNSKLQHQQNHHAPPTEPSTHLEEPGMQRGGVDQTAAPLLEAVTALEPAGEGFVFSFRVPQWSIPLFPLNKPEDTKKQDQQEQQQQQQTHPPADPPGATEQVSRFPFSAFTNLLPGKGAYFCDTRARGWHAMNNEFAPRQPLFLTPLPASFARKDQWNSIEGEVDLAYMQRLVLLL</sequence>
<dbReference type="OrthoDB" id="284854at2759"/>
<evidence type="ECO:0000313" key="3">
    <source>
        <dbReference type="Proteomes" id="UP000281553"/>
    </source>
</evidence>
<feature type="region of interest" description="Disordered" evidence="1">
    <location>
        <begin position="48"/>
        <end position="175"/>
    </location>
</feature>
<feature type="compositionally biased region" description="Basic and acidic residues" evidence="1">
    <location>
        <begin position="80"/>
        <end position="97"/>
    </location>
</feature>
<proteinExistence type="predicted"/>
<feature type="region of interest" description="Disordered" evidence="1">
    <location>
        <begin position="319"/>
        <end position="352"/>
    </location>
</feature>